<accession>A0ACB6QH79</accession>
<keyword evidence="2" id="KW-1185">Reference proteome</keyword>
<dbReference type="Proteomes" id="UP000799755">
    <property type="component" value="Unassembled WGS sequence"/>
</dbReference>
<evidence type="ECO:0000313" key="2">
    <source>
        <dbReference type="Proteomes" id="UP000799755"/>
    </source>
</evidence>
<gene>
    <name evidence="1" type="ORF">BDR25DRAFT_306502</name>
</gene>
<name>A0ACB6QH79_9PLEO</name>
<organism evidence="1 2">
    <name type="scientific">Lindgomyces ingoldianus</name>
    <dbReference type="NCBI Taxonomy" id="673940"/>
    <lineage>
        <taxon>Eukaryota</taxon>
        <taxon>Fungi</taxon>
        <taxon>Dikarya</taxon>
        <taxon>Ascomycota</taxon>
        <taxon>Pezizomycotina</taxon>
        <taxon>Dothideomycetes</taxon>
        <taxon>Pleosporomycetidae</taxon>
        <taxon>Pleosporales</taxon>
        <taxon>Lindgomycetaceae</taxon>
        <taxon>Lindgomyces</taxon>
    </lineage>
</organism>
<dbReference type="EMBL" id="MU003528">
    <property type="protein sequence ID" value="KAF2465717.1"/>
    <property type="molecule type" value="Genomic_DNA"/>
</dbReference>
<evidence type="ECO:0000313" key="1">
    <source>
        <dbReference type="EMBL" id="KAF2465717.1"/>
    </source>
</evidence>
<proteinExistence type="predicted"/>
<comment type="caution">
    <text evidence="1">The sequence shown here is derived from an EMBL/GenBank/DDBJ whole genome shotgun (WGS) entry which is preliminary data.</text>
</comment>
<sequence>MDLQRRLLEWTDLDFTKFSYGKRETTVLTKLANHKIAKVENLTTKGDWDNWFRNASFLYHEDRIPGTCVVICSRANPVFEEIPAPAHYLPFERDVFKKIVQKFCVHPAITRTIGREVTSFTCYEHRASDPDDLKMLCTARTSSLFPGDLAVSSVFLAKSELTLAVIYGCSERQKQEIIRRLENVDLSYNHPLLPSGLVVELERIRLADRVDDLLDRFVLKASSSQELDLDMDKKRMAAFLKLCYESRDLINQIHAEKRQLTAISKRTTFLKSRKHLQAAGRQIRARLSEICSEYDDKLGECNMVIENTSLTMQTSMNHFARVDNSVNLHLSKINTQLARTSTDLTQDMRRDSSQMRSIALLTMVFLPLSTVATVFSTTFFDWNATADKTVVSGYIWIFVVIAVGLTSTTVGAWYFATRRVRNEGAASETSRTLDALFHESV</sequence>
<protein>
    <submittedName>
        <fullName evidence="1">Uncharacterized protein</fullName>
    </submittedName>
</protein>
<reference evidence="1" key="1">
    <citation type="journal article" date="2020" name="Stud. Mycol.">
        <title>101 Dothideomycetes genomes: a test case for predicting lifestyles and emergence of pathogens.</title>
        <authorList>
            <person name="Haridas S."/>
            <person name="Albert R."/>
            <person name="Binder M."/>
            <person name="Bloem J."/>
            <person name="Labutti K."/>
            <person name="Salamov A."/>
            <person name="Andreopoulos B."/>
            <person name="Baker S."/>
            <person name="Barry K."/>
            <person name="Bills G."/>
            <person name="Bluhm B."/>
            <person name="Cannon C."/>
            <person name="Castanera R."/>
            <person name="Culley D."/>
            <person name="Daum C."/>
            <person name="Ezra D."/>
            <person name="Gonzalez J."/>
            <person name="Henrissat B."/>
            <person name="Kuo A."/>
            <person name="Liang C."/>
            <person name="Lipzen A."/>
            <person name="Lutzoni F."/>
            <person name="Magnuson J."/>
            <person name="Mondo S."/>
            <person name="Nolan M."/>
            <person name="Ohm R."/>
            <person name="Pangilinan J."/>
            <person name="Park H.-J."/>
            <person name="Ramirez L."/>
            <person name="Alfaro M."/>
            <person name="Sun H."/>
            <person name="Tritt A."/>
            <person name="Yoshinaga Y."/>
            <person name="Zwiers L.-H."/>
            <person name="Turgeon B."/>
            <person name="Goodwin S."/>
            <person name="Spatafora J."/>
            <person name="Crous P."/>
            <person name="Grigoriev I."/>
        </authorList>
    </citation>
    <scope>NUCLEOTIDE SEQUENCE</scope>
    <source>
        <strain evidence="1">ATCC 200398</strain>
    </source>
</reference>